<evidence type="ECO:0000256" key="4">
    <source>
        <dbReference type="ARBA" id="ARBA00022475"/>
    </source>
</evidence>
<feature type="transmembrane region" description="Helical" evidence="8">
    <location>
        <begin position="7"/>
        <end position="30"/>
    </location>
</feature>
<evidence type="ECO:0000313" key="10">
    <source>
        <dbReference type="Proteomes" id="UP001057753"/>
    </source>
</evidence>
<dbReference type="AlphaFoldDB" id="A0A9Q4FVN3"/>
<dbReference type="RefSeq" id="WP_257820480.1">
    <property type="nucleotide sequence ID" value="NZ_JABXYM010000001.1"/>
</dbReference>
<evidence type="ECO:0000256" key="2">
    <source>
        <dbReference type="ARBA" id="ARBA00009773"/>
    </source>
</evidence>
<dbReference type="GO" id="GO:0005886">
    <property type="term" value="C:plasma membrane"/>
    <property type="evidence" value="ECO:0007669"/>
    <property type="project" value="UniProtKB-SubCell"/>
</dbReference>
<comment type="caution">
    <text evidence="9">The sequence shown here is derived from an EMBL/GenBank/DDBJ whole genome shotgun (WGS) entry which is preliminary data.</text>
</comment>
<feature type="transmembrane region" description="Helical" evidence="8">
    <location>
        <begin position="247"/>
        <end position="266"/>
    </location>
</feature>
<accession>A0A9Q4FVN3</accession>
<keyword evidence="4" id="KW-1003">Cell membrane</keyword>
<sequence length="366" mass="41429">MLQSRFFKFLAATLLIFLIVLVGSHITFIFRPLVVFFQTLFIPFLIAGVLFYLLRPIVNLLHSYKVPRTVAILLIYIILIALITLLVFLVGPVLQRQVMNLVNNAPMLFDELRRLFIQIEDNDWLARFQETENFSLEEVVTNFTNYMYEAFDFIATNVAGFIGLVTNVILVLIIIPFVLFYLLKDGNKGPKQMLRLLPEKQQEEGLKVLRDMDDKLASYIQGQVIVSVCVGVLMYIAFLIIGIDYSLILALVAMFTNIVPFIGPWIGTIPAVIVALIDSPIMVLWVVLAIVIVQQIESNLISPQVMGRKLAVHPLTIIILILVGGRFAGFFGLILAVPLYAITKVVISHFYRLIQLRKSNDNDLNS</sequence>
<evidence type="ECO:0000256" key="5">
    <source>
        <dbReference type="ARBA" id="ARBA00022692"/>
    </source>
</evidence>
<feature type="transmembrane region" description="Helical" evidence="8">
    <location>
        <begin position="70"/>
        <end position="94"/>
    </location>
</feature>
<dbReference type="Proteomes" id="UP001057753">
    <property type="component" value="Unassembled WGS sequence"/>
</dbReference>
<feature type="transmembrane region" description="Helical" evidence="8">
    <location>
        <begin position="158"/>
        <end position="183"/>
    </location>
</feature>
<evidence type="ECO:0000313" key="9">
    <source>
        <dbReference type="EMBL" id="MCR6095730.1"/>
    </source>
</evidence>
<keyword evidence="3" id="KW-0813">Transport</keyword>
<dbReference type="GO" id="GO:0055085">
    <property type="term" value="P:transmembrane transport"/>
    <property type="evidence" value="ECO:0007669"/>
    <property type="project" value="TreeGrafter"/>
</dbReference>
<evidence type="ECO:0000256" key="7">
    <source>
        <dbReference type="ARBA" id="ARBA00023136"/>
    </source>
</evidence>
<evidence type="ECO:0000256" key="8">
    <source>
        <dbReference type="SAM" id="Phobius"/>
    </source>
</evidence>
<evidence type="ECO:0000256" key="3">
    <source>
        <dbReference type="ARBA" id="ARBA00022448"/>
    </source>
</evidence>
<organism evidence="9 10">
    <name type="scientific">Salipaludibacillus agaradhaerens</name>
    <name type="common">Bacillus agaradhaerens</name>
    <dbReference type="NCBI Taxonomy" id="76935"/>
    <lineage>
        <taxon>Bacteria</taxon>
        <taxon>Bacillati</taxon>
        <taxon>Bacillota</taxon>
        <taxon>Bacilli</taxon>
        <taxon>Bacillales</taxon>
        <taxon>Bacillaceae</taxon>
    </lineage>
</organism>
<evidence type="ECO:0000256" key="1">
    <source>
        <dbReference type="ARBA" id="ARBA00004651"/>
    </source>
</evidence>
<protein>
    <submittedName>
        <fullName evidence="9">AI-2E family transporter</fullName>
    </submittedName>
</protein>
<feature type="transmembrane region" description="Helical" evidence="8">
    <location>
        <begin position="316"/>
        <end position="342"/>
    </location>
</feature>
<evidence type="ECO:0000256" key="6">
    <source>
        <dbReference type="ARBA" id="ARBA00022989"/>
    </source>
</evidence>
<reference evidence="9" key="1">
    <citation type="submission" date="2020-06" db="EMBL/GenBank/DDBJ databases">
        <title>Insight into the genomes of haloalkaliphilic bacilli from Kenyan soda lakes.</title>
        <authorList>
            <person name="Mwirichia R."/>
            <person name="Villamizar G.C."/>
            <person name="Poehlein A."/>
            <person name="Mugweru J."/>
            <person name="Kipnyargis A."/>
            <person name="Kiplimo D."/>
            <person name="Orwa P."/>
            <person name="Daniel R."/>
        </authorList>
    </citation>
    <scope>NUCLEOTIDE SEQUENCE</scope>
    <source>
        <strain evidence="9">B1096_S55</strain>
    </source>
</reference>
<keyword evidence="6 8" id="KW-1133">Transmembrane helix</keyword>
<comment type="subcellular location">
    <subcellularLocation>
        <location evidence="1">Cell membrane</location>
        <topology evidence="1">Multi-pass membrane protein</topology>
    </subcellularLocation>
</comment>
<keyword evidence="10" id="KW-1185">Reference proteome</keyword>
<dbReference type="PANTHER" id="PTHR21716:SF53">
    <property type="entry name" value="PERMEASE PERM-RELATED"/>
    <property type="match status" value="1"/>
</dbReference>
<gene>
    <name evidence="9" type="ORF">HXA33_04165</name>
</gene>
<feature type="transmembrane region" description="Helical" evidence="8">
    <location>
        <begin position="273"/>
        <end position="296"/>
    </location>
</feature>
<dbReference type="InterPro" id="IPR002549">
    <property type="entry name" value="AI-2E-like"/>
</dbReference>
<name>A0A9Q4FVN3_SALAG</name>
<dbReference type="PANTHER" id="PTHR21716">
    <property type="entry name" value="TRANSMEMBRANE PROTEIN"/>
    <property type="match status" value="1"/>
</dbReference>
<dbReference type="Pfam" id="PF01594">
    <property type="entry name" value="AI-2E_transport"/>
    <property type="match status" value="1"/>
</dbReference>
<feature type="transmembrane region" description="Helical" evidence="8">
    <location>
        <begin position="216"/>
        <end position="241"/>
    </location>
</feature>
<comment type="similarity">
    <text evidence="2">Belongs to the autoinducer-2 exporter (AI-2E) (TC 2.A.86) family.</text>
</comment>
<keyword evidence="7 8" id="KW-0472">Membrane</keyword>
<keyword evidence="5 8" id="KW-0812">Transmembrane</keyword>
<proteinExistence type="inferred from homology"/>
<dbReference type="EMBL" id="JABXYM010000001">
    <property type="protein sequence ID" value="MCR6095730.1"/>
    <property type="molecule type" value="Genomic_DNA"/>
</dbReference>
<feature type="transmembrane region" description="Helical" evidence="8">
    <location>
        <begin position="36"/>
        <end position="58"/>
    </location>
</feature>